<reference evidence="2 3" key="1">
    <citation type="submission" date="2019-03" db="EMBL/GenBank/DDBJ databases">
        <title>First draft genome of Liparis tanakae, snailfish: a comprehensive survey of snailfish specific genes.</title>
        <authorList>
            <person name="Kim W."/>
            <person name="Song I."/>
            <person name="Jeong J.-H."/>
            <person name="Kim D."/>
            <person name="Kim S."/>
            <person name="Ryu S."/>
            <person name="Song J.Y."/>
            <person name="Lee S.K."/>
        </authorList>
    </citation>
    <scope>NUCLEOTIDE SEQUENCE [LARGE SCALE GENOMIC DNA]</scope>
    <source>
        <tissue evidence="2">Muscle</tissue>
    </source>
</reference>
<feature type="region of interest" description="Disordered" evidence="1">
    <location>
        <begin position="31"/>
        <end position="52"/>
    </location>
</feature>
<proteinExistence type="predicted"/>
<protein>
    <submittedName>
        <fullName evidence="2">Uncharacterized protein</fullName>
    </submittedName>
</protein>
<dbReference type="EMBL" id="SRLO01011775">
    <property type="protein sequence ID" value="TNN25743.1"/>
    <property type="molecule type" value="Genomic_DNA"/>
</dbReference>
<evidence type="ECO:0000313" key="3">
    <source>
        <dbReference type="Proteomes" id="UP000314294"/>
    </source>
</evidence>
<comment type="caution">
    <text evidence="2">The sequence shown here is derived from an EMBL/GenBank/DDBJ whole genome shotgun (WGS) entry which is preliminary data.</text>
</comment>
<dbReference type="Proteomes" id="UP000314294">
    <property type="component" value="Unassembled WGS sequence"/>
</dbReference>
<dbReference type="AlphaFoldDB" id="A0A4Z2EAK4"/>
<organism evidence="2 3">
    <name type="scientific">Liparis tanakae</name>
    <name type="common">Tanaka's snailfish</name>
    <dbReference type="NCBI Taxonomy" id="230148"/>
    <lineage>
        <taxon>Eukaryota</taxon>
        <taxon>Metazoa</taxon>
        <taxon>Chordata</taxon>
        <taxon>Craniata</taxon>
        <taxon>Vertebrata</taxon>
        <taxon>Euteleostomi</taxon>
        <taxon>Actinopterygii</taxon>
        <taxon>Neopterygii</taxon>
        <taxon>Teleostei</taxon>
        <taxon>Neoteleostei</taxon>
        <taxon>Acanthomorphata</taxon>
        <taxon>Eupercaria</taxon>
        <taxon>Perciformes</taxon>
        <taxon>Cottioidei</taxon>
        <taxon>Cottales</taxon>
        <taxon>Liparidae</taxon>
        <taxon>Liparis</taxon>
    </lineage>
</organism>
<gene>
    <name evidence="2" type="ORF">EYF80_064125</name>
</gene>
<keyword evidence="3" id="KW-1185">Reference proteome</keyword>
<accession>A0A4Z2EAK4</accession>
<name>A0A4Z2EAK4_9TELE</name>
<sequence>MINHYFELSRCASLLRAGRSGLPYLSAKDAVKDTQAEREGPEAQAGPKVPAAEPRCALLPGGELLPAAGRLLRGRARGSVRCLLLRHFSAPGGAESLPLKMWSHRDLHSGNV</sequence>
<evidence type="ECO:0000256" key="1">
    <source>
        <dbReference type="SAM" id="MobiDB-lite"/>
    </source>
</evidence>
<feature type="compositionally biased region" description="Basic and acidic residues" evidence="1">
    <location>
        <begin position="31"/>
        <end position="41"/>
    </location>
</feature>
<evidence type="ECO:0000313" key="2">
    <source>
        <dbReference type="EMBL" id="TNN25743.1"/>
    </source>
</evidence>